<accession>A0ABW5XFR2</accession>
<gene>
    <name evidence="2" type="ORF">ACFSYH_10260</name>
</gene>
<name>A0ABW5XFR2_9MICO</name>
<dbReference type="EMBL" id="JBHUOP010000004">
    <property type="protein sequence ID" value="MFD2840952.1"/>
    <property type="molecule type" value="Genomic_DNA"/>
</dbReference>
<reference evidence="3" key="1">
    <citation type="journal article" date="2019" name="Int. J. Syst. Evol. Microbiol.">
        <title>The Global Catalogue of Microorganisms (GCM) 10K type strain sequencing project: providing services to taxonomists for standard genome sequencing and annotation.</title>
        <authorList>
            <consortium name="The Broad Institute Genomics Platform"/>
            <consortium name="The Broad Institute Genome Sequencing Center for Infectious Disease"/>
            <person name="Wu L."/>
            <person name="Ma J."/>
        </authorList>
    </citation>
    <scope>NUCLEOTIDE SEQUENCE [LARGE SCALE GENOMIC DNA]</scope>
    <source>
        <strain evidence="3">KCTC 33576</strain>
    </source>
</reference>
<evidence type="ECO:0000313" key="3">
    <source>
        <dbReference type="Proteomes" id="UP001597391"/>
    </source>
</evidence>
<dbReference type="RefSeq" id="WP_377466880.1">
    <property type="nucleotide sequence ID" value="NZ_JBHUOP010000004.1"/>
</dbReference>
<dbReference type="Proteomes" id="UP001597391">
    <property type="component" value="Unassembled WGS sequence"/>
</dbReference>
<proteinExistence type="predicted"/>
<protein>
    <submittedName>
        <fullName evidence="2">Uncharacterized protein</fullName>
    </submittedName>
</protein>
<sequence length="362" mass="39702">MTYWRAVAYVESPLQLLSAIEAYGYGLLGTETDLVIRDPHSTIAPTLLALKAIGLPAGLKVHMSKDSAPPAEAQDASSARKKKTRPIEQRRSLSRSRGSSSTYTPPSHKYLHVMGDPFSGQQQSGLLRHSNAHEIVILDDGLNTYAAIEALAAQKPLIRPGQTLSPARKVLGLATTRALRNAAFAGQLTIFTAMPATERMLQHLDVLDANVVFHEFPWISAQPTSQAIEEDRVIVGSGFAADELIDPDRYVEWVEDLAQDTTVRYLPHRRTPPSVLDQIDAIDTVTVTADNASVEVLLRGVRRGTEIHLLPTTALITLSSILRGRGVSIIPHAVPEDWWTDGTPDSLREFLSRPLELFESTI</sequence>
<keyword evidence="3" id="KW-1185">Reference proteome</keyword>
<feature type="region of interest" description="Disordered" evidence="1">
    <location>
        <begin position="64"/>
        <end position="115"/>
    </location>
</feature>
<evidence type="ECO:0000256" key="1">
    <source>
        <dbReference type="SAM" id="MobiDB-lite"/>
    </source>
</evidence>
<comment type="caution">
    <text evidence="2">The sequence shown here is derived from an EMBL/GenBank/DDBJ whole genome shotgun (WGS) entry which is preliminary data.</text>
</comment>
<organism evidence="2 3">
    <name type="scientific">Populibacterium corticicola</name>
    <dbReference type="NCBI Taxonomy" id="1812826"/>
    <lineage>
        <taxon>Bacteria</taxon>
        <taxon>Bacillati</taxon>
        <taxon>Actinomycetota</taxon>
        <taxon>Actinomycetes</taxon>
        <taxon>Micrococcales</taxon>
        <taxon>Jonesiaceae</taxon>
        <taxon>Populibacterium</taxon>
    </lineage>
</organism>
<evidence type="ECO:0000313" key="2">
    <source>
        <dbReference type="EMBL" id="MFD2840952.1"/>
    </source>
</evidence>